<name>A0A068S5I1_9FUNG</name>
<dbReference type="OrthoDB" id="2276075at2759"/>
<organism evidence="1 2">
    <name type="scientific">Lichtheimia corymbifera JMRC:FSU:9682</name>
    <dbReference type="NCBI Taxonomy" id="1263082"/>
    <lineage>
        <taxon>Eukaryota</taxon>
        <taxon>Fungi</taxon>
        <taxon>Fungi incertae sedis</taxon>
        <taxon>Mucoromycota</taxon>
        <taxon>Mucoromycotina</taxon>
        <taxon>Mucoromycetes</taxon>
        <taxon>Mucorales</taxon>
        <taxon>Lichtheimiaceae</taxon>
        <taxon>Lichtheimia</taxon>
    </lineage>
</organism>
<reference evidence="1" key="1">
    <citation type="submission" date="2013-08" db="EMBL/GenBank/DDBJ databases">
        <title>Gene expansion shapes genome architecture in the human pathogen Lichtheimia corymbifera: an evolutionary genomics analysis in the ancient terrestrial Mucorales (Mucoromycotina).</title>
        <authorList>
            <person name="Schwartze V.U."/>
            <person name="Winter S."/>
            <person name="Shelest E."/>
            <person name="Marcet-Houben M."/>
            <person name="Horn F."/>
            <person name="Wehner S."/>
            <person name="Hoffmann K."/>
            <person name="Riege K."/>
            <person name="Sammeth M."/>
            <person name="Nowrousian M."/>
            <person name="Valiante V."/>
            <person name="Linde J."/>
            <person name="Jacobsen I.D."/>
            <person name="Marz M."/>
            <person name="Brakhage A.A."/>
            <person name="Gabaldon T."/>
            <person name="Bocker S."/>
            <person name="Voigt K."/>
        </authorList>
    </citation>
    <scope>NUCLEOTIDE SEQUENCE [LARGE SCALE GENOMIC DNA]</scope>
    <source>
        <strain evidence="1">FSU 9682</strain>
    </source>
</reference>
<evidence type="ECO:0000313" key="2">
    <source>
        <dbReference type="Proteomes" id="UP000027586"/>
    </source>
</evidence>
<evidence type="ECO:0000313" key="1">
    <source>
        <dbReference type="EMBL" id="CDH57260.1"/>
    </source>
</evidence>
<dbReference type="Proteomes" id="UP000027586">
    <property type="component" value="Unassembled WGS sequence"/>
</dbReference>
<gene>
    <name evidence="1" type="ORF">LCOR_08223.1</name>
</gene>
<keyword evidence="2" id="KW-1185">Reference proteome</keyword>
<dbReference type="VEuPathDB" id="FungiDB:LCOR_08223.1"/>
<sequence>MTTQLKANDAGHDDRSYYKADAILRCLNKKTGSNMELLLLETSNAYNNASTKKTNFDFHKGMYGSVAMLKTIADLYKYASFECFKDLKLYFIHMHTKHIRLWSISSPSPGIFVMTREDKCGIPTAFNDDTHILLDYIRFGWSLKERIEKTLAKIDDLEEAHKVKMKEYRYKKLPKDRDLSCLVNPAIIKITERVHACYFVNDGPDSSPLIPFLFS</sequence>
<comment type="caution">
    <text evidence="1">The sequence shown here is derived from an EMBL/GenBank/DDBJ whole genome shotgun (WGS) entry which is preliminary data.</text>
</comment>
<dbReference type="AlphaFoldDB" id="A0A068S5I1"/>
<protein>
    <submittedName>
        <fullName evidence="1">Uncharacterized protein</fullName>
    </submittedName>
</protein>
<proteinExistence type="predicted"/>
<dbReference type="EMBL" id="CBTN010000044">
    <property type="protein sequence ID" value="CDH57260.1"/>
    <property type="molecule type" value="Genomic_DNA"/>
</dbReference>
<accession>A0A068S5I1</accession>